<dbReference type="RefSeq" id="XP_028152870.1">
    <property type="nucleotide sequence ID" value="XM_028297069.1"/>
</dbReference>
<gene>
    <name evidence="2" type="primary">LOC114346304</name>
</gene>
<feature type="transmembrane region" description="Helical" evidence="1">
    <location>
        <begin position="126"/>
        <end position="142"/>
    </location>
</feature>
<accession>A0A6P7HAH3</accession>
<keyword evidence="1" id="KW-1133">Transmembrane helix</keyword>
<sequence length="233" mass="26920">MMNPKRSSHIAPKTNARHNGKLKEILQSVTYKQKCEPKVEEPDVFNVPVIRQNENCNLLPKYTSVLAKSGEDGISMVDLDMLQQDLEKLLSTSAVRIRYLLAEIGEIDKNCESPEKKTQVKVSKEYCIQNLYVIFTLFLFFWHHNPGWVFGCLAMTFHSNLSCALVLHCLMFMVFRSRSMSSNHFFLALPFFWLLLLISSLLFLQLLVSGHIPDMAVFDFSQLFLYHNLYSVD</sequence>
<feature type="transmembrane region" description="Helical" evidence="1">
    <location>
        <begin position="148"/>
        <end position="173"/>
    </location>
</feature>
<evidence type="ECO:0000313" key="2">
    <source>
        <dbReference type="RefSeq" id="XP_028152870.1"/>
    </source>
</evidence>
<name>A0A6P7HAH3_DIAVI</name>
<keyword evidence="1" id="KW-0472">Membrane</keyword>
<dbReference type="AlphaFoldDB" id="A0A6P7HAH3"/>
<keyword evidence="1" id="KW-0812">Transmembrane</keyword>
<evidence type="ECO:0000256" key="1">
    <source>
        <dbReference type="SAM" id="Phobius"/>
    </source>
</evidence>
<feature type="transmembrane region" description="Helical" evidence="1">
    <location>
        <begin position="185"/>
        <end position="208"/>
    </location>
</feature>
<proteinExistence type="predicted"/>
<protein>
    <submittedName>
        <fullName evidence="2">Uncharacterized protein LOC114346304</fullName>
    </submittedName>
</protein>
<organism evidence="2">
    <name type="scientific">Diabrotica virgifera virgifera</name>
    <name type="common">western corn rootworm</name>
    <dbReference type="NCBI Taxonomy" id="50390"/>
    <lineage>
        <taxon>Eukaryota</taxon>
        <taxon>Metazoa</taxon>
        <taxon>Ecdysozoa</taxon>
        <taxon>Arthropoda</taxon>
        <taxon>Hexapoda</taxon>
        <taxon>Insecta</taxon>
        <taxon>Pterygota</taxon>
        <taxon>Neoptera</taxon>
        <taxon>Endopterygota</taxon>
        <taxon>Coleoptera</taxon>
        <taxon>Polyphaga</taxon>
        <taxon>Cucujiformia</taxon>
        <taxon>Chrysomeloidea</taxon>
        <taxon>Chrysomelidae</taxon>
        <taxon>Galerucinae</taxon>
        <taxon>Diabroticina</taxon>
        <taxon>Diabroticites</taxon>
        <taxon>Diabrotica</taxon>
    </lineage>
</organism>
<dbReference type="InParanoid" id="A0A6P7HAH3"/>
<reference evidence="2" key="1">
    <citation type="submission" date="2025-08" db="UniProtKB">
        <authorList>
            <consortium name="RefSeq"/>
        </authorList>
    </citation>
    <scope>IDENTIFICATION</scope>
    <source>
        <tissue evidence="2">Whole insect</tissue>
    </source>
</reference>